<dbReference type="HOGENOM" id="CLU_3003058_0_0_2"/>
<name>G0LJM6_HALWC</name>
<dbReference type="Pfam" id="PF25208">
    <property type="entry name" value="DUF7838"/>
    <property type="match status" value="1"/>
</dbReference>
<protein>
    <submittedName>
        <fullName evidence="2">Small CPxCG-related zinc finger protein</fullName>
    </submittedName>
</protein>
<proteinExistence type="predicted"/>
<evidence type="ECO:0000313" key="2">
    <source>
        <dbReference type="EMBL" id="CCC40960.1"/>
    </source>
</evidence>
<dbReference type="RefSeq" id="WP_011572024.1">
    <property type="nucleotide sequence ID" value="NC_017459.1"/>
</dbReference>
<evidence type="ECO:0000259" key="1">
    <source>
        <dbReference type="Pfam" id="PF25208"/>
    </source>
</evidence>
<dbReference type="GeneID" id="12447976"/>
<dbReference type="InterPro" id="IPR057160">
    <property type="entry name" value="DUF7838"/>
</dbReference>
<dbReference type="OrthoDB" id="280204at2157"/>
<dbReference type="AlphaFoldDB" id="G0LJM6"/>
<accession>G0LJM6</accession>
<dbReference type="Proteomes" id="UP000007954">
    <property type="component" value="Chromosome"/>
</dbReference>
<evidence type="ECO:0000313" key="3">
    <source>
        <dbReference type="Proteomes" id="UP000007954"/>
    </source>
</evidence>
<dbReference type="KEGG" id="hwc:Hqrw_3177"/>
<gene>
    <name evidence="2" type="ordered locus">Hqrw_3177</name>
</gene>
<reference evidence="2 3" key="1">
    <citation type="journal article" date="2011" name="PLoS ONE">
        <title>Haloquadratum walsbyi: limited diversity in a global pond.</title>
        <authorList>
            <person name="Dyall-Smith M."/>
            <person name="Pfeiffer F."/>
            <person name="Klee K."/>
            <person name="Palm P."/>
            <person name="Gross K."/>
            <person name="Schuster S.C."/>
            <person name="Rampp M."/>
            <person name="Oesterhelt D."/>
        </authorList>
    </citation>
    <scope>NUCLEOTIDE SEQUENCE [LARGE SCALE GENOMIC DNA]</scope>
    <source>
        <strain evidence="3">DSM 16854 / JCM 12705 / C23</strain>
    </source>
</reference>
<dbReference type="EMBL" id="FR746099">
    <property type="protein sequence ID" value="CCC40960.1"/>
    <property type="molecule type" value="Genomic_DNA"/>
</dbReference>
<sequence>MSLEREYECPDCGGMHFWKTASMEVHLGTKIKWACDGCGYEFIEIDDINTAGGVSVDSD</sequence>
<feature type="domain" description="DUF7838" evidence="1">
    <location>
        <begin position="1"/>
        <end position="51"/>
    </location>
</feature>
<organism evidence="2 3">
    <name type="scientific">Haloquadratum walsbyi (strain DSM 16854 / JCM 12705 / C23)</name>
    <dbReference type="NCBI Taxonomy" id="768065"/>
    <lineage>
        <taxon>Archaea</taxon>
        <taxon>Methanobacteriati</taxon>
        <taxon>Methanobacteriota</taxon>
        <taxon>Stenosarchaea group</taxon>
        <taxon>Halobacteria</taxon>
        <taxon>Halobacteriales</taxon>
        <taxon>Haloferacaceae</taxon>
        <taxon>Haloquadratum</taxon>
    </lineage>
</organism>